<sequence>MAGNCHCINCKKATGSGYAPVLFVPKDSVEITGDVRYYQTTGKRGFCPNCGSSLFEDPAVENPGEFLSGMLGICAGSLDDLSQYKPEIDIFTSRSATWECMDPNLPKFSEMPSPD</sequence>
<protein>
    <submittedName>
        <fullName evidence="6">GFA family protein</fullName>
    </submittedName>
</protein>
<evidence type="ECO:0000313" key="6">
    <source>
        <dbReference type="EMBL" id="MFD2310170.1"/>
    </source>
</evidence>
<comment type="similarity">
    <text evidence="1">Belongs to the Gfa family.</text>
</comment>
<keyword evidence="4" id="KW-0456">Lyase</keyword>
<name>A0ABW5EC41_9GAMM</name>
<dbReference type="Pfam" id="PF04828">
    <property type="entry name" value="GFA"/>
    <property type="match status" value="1"/>
</dbReference>
<evidence type="ECO:0000256" key="4">
    <source>
        <dbReference type="ARBA" id="ARBA00023239"/>
    </source>
</evidence>
<dbReference type="InterPro" id="IPR006913">
    <property type="entry name" value="CENP-V/GFA"/>
</dbReference>
<feature type="domain" description="CENP-V/GFA" evidence="5">
    <location>
        <begin position="1"/>
        <end position="99"/>
    </location>
</feature>
<dbReference type="PANTHER" id="PTHR33337">
    <property type="entry name" value="GFA DOMAIN-CONTAINING PROTEIN"/>
    <property type="match status" value="1"/>
</dbReference>
<evidence type="ECO:0000256" key="1">
    <source>
        <dbReference type="ARBA" id="ARBA00005495"/>
    </source>
</evidence>
<accession>A0ABW5EC41</accession>
<dbReference type="PROSITE" id="PS51891">
    <property type="entry name" value="CENP_V_GFA"/>
    <property type="match status" value="1"/>
</dbReference>
<dbReference type="Gene3D" id="3.90.1590.10">
    <property type="entry name" value="glutathione-dependent formaldehyde- activating enzyme (gfa)"/>
    <property type="match status" value="1"/>
</dbReference>
<keyword evidence="7" id="KW-1185">Reference proteome</keyword>
<keyword evidence="2" id="KW-0479">Metal-binding</keyword>
<organism evidence="6 7">
    <name type="scientific">Microbulbifer halophilus</name>
    <dbReference type="NCBI Taxonomy" id="453963"/>
    <lineage>
        <taxon>Bacteria</taxon>
        <taxon>Pseudomonadati</taxon>
        <taxon>Pseudomonadota</taxon>
        <taxon>Gammaproteobacteria</taxon>
        <taxon>Cellvibrionales</taxon>
        <taxon>Microbulbiferaceae</taxon>
        <taxon>Microbulbifer</taxon>
    </lineage>
</organism>
<proteinExistence type="inferred from homology"/>
<dbReference type="PANTHER" id="PTHR33337:SF40">
    <property type="entry name" value="CENP-V_GFA DOMAIN-CONTAINING PROTEIN-RELATED"/>
    <property type="match status" value="1"/>
</dbReference>
<evidence type="ECO:0000259" key="5">
    <source>
        <dbReference type="PROSITE" id="PS51891"/>
    </source>
</evidence>
<dbReference type="SUPFAM" id="SSF51316">
    <property type="entry name" value="Mss4-like"/>
    <property type="match status" value="1"/>
</dbReference>
<dbReference type="EMBL" id="JBHUJD010000007">
    <property type="protein sequence ID" value="MFD2310170.1"/>
    <property type="molecule type" value="Genomic_DNA"/>
</dbReference>
<comment type="caution">
    <text evidence="6">The sequence shown here is derived from an EMBL/GenBank/DDBJ whole genome shotgun (WGS) entry which is preliminary data.</text>
</comment>
<reference evidence="7" key="1">
    <citation type="journal article" date="2019" name="Int. J. Syst. Evol. Microbiol.">
        <title>The Global Catalogue of Microorganisms (GCM) 10K type strain sequencing project: providing services to taxonomists for standard genome sequencing and annotation.</title>
        <authorList>
            <consortium name="The Broad Institute Genomics Platform"/>
            <consortium name="The Broad Institute Genome Sequencing Center for Infectious Disease"/>
            <person name="Wu L."/>
            <person name="Ma J."/>
        </authorList>
    </citation>
    <scope>NUCLEOTIDE SEQUENCE [LARGE SCALE GENOMIC DNA]</scope>
    <source>
        <strain evidence="7">KCTC 12848</strain>
    </source>
</reference>
<evidence type="ECO:0000256" key="3">
    <source>
        <dbReference type="ARBA" id="ARBA00022833"/>
    </source>
</evidence>
<evidence type="ECO:0000313" key="7">
    <source>
        <dbReference type="Proteomes" id="UP001597425"/>
    </source>
</evidence>
<dbReference type="Proteomes" id="UP001597425">
    <property type="component" value="Unassembled WGS sequence"/>
</dbReference>
<gene>
    <name evidence="6" type="ORF">ACFSKX_07035</name>
</gene>
<evidence type="ECO:0000256" key="2">
    <source>
        <dbReference type="ARBA" id="ARBA00022723"/>
    </source>
</evidence>
<dbReference type="InterPro" id="IPR011057">
    <property type="entry name" value="Mss4-like_sf"/>
</dbReference>
<dbReference type="RefSeq" id="WP_377535897.1">
    <property type="nucleotide sequence ID" value="NZ_JAPIVK010000011.1"/>
</dbReference>
<keyword evidence="3" id="KW-0862">Zinc</keyword>